<dbReference type="Proteomes" id="UP000028525">
    <property type="component" value="Unassembled WGS sequence"/>
</dbReference>
<dbReference type="Gene3D" id="3.40.630.30">
    <property type="match status" value="1"/>
</dbReference>
<gene>
    <name evidence="2" type="ORF">IO98_09375</name>
</gene>
<reference evidence="2 3" key="1">
    <citation type="submission" date="2014-07" db="EMBL/GenBank/DDBJ databases">
        <title>Draft genome of Clostridium celerecrescens 152B isolated from sediments associated with methane hydrate from Krishna Godavari basin.</title>
        <authorList>
            <person name="Honkalas V.S."/>
            <person name="Dabir A.P."/>
            <person name="Arora P."/>
            <person name="Dhakephalkar P.K."/>
        </authorList>
    </citation>
    <scope>NUCLEOTIDE SEQUENCE [LARGE SCALE GENOMIC DNA]</scope>
    <source>
        <strain evidence="2 3">152B</strain>
    </source>
</reference>
<comment type="caution">
    <text evidence="2">The sequence shown here is derived from an EMBL/GenBank/DDBJ whole genome shotgun (WGS) entry which is preliminary data.</text>
</comment>
<keyword evidence="2" id="KW-0808">Transferase</keyword>
<evidence type="ECO:0000313" key="3">
    <source>
        <dbReference type="Proteomes" id="UP000028525"/>
    </source>
</evidence>
<evidence type="ECO:0000313" key="2">
    <source>
        <dbReference type="EMBL" id="KEZ90171.1"/>
    </source>
</evidence>
<proteinExistence type="predicted"/>
<dbReference type="SUPFAM" id="SSF55729">
    <property type="entry name" value="Acyl-CoA N-acyltransferases (Nat)"/>
    <property type="match status" value="1"/>
</dbReference>
<sequence>MFTEYVKIDTQNRARINCFIVKHWFSTEMIIRGTIIDMTKVDGIVVLENDNIVGLLTYAIRDKVCEIISLDSLIEGKGIGTTLINKVIFIAKEADCKKVIVVTTNDNVKAIGFYQKRGFDMAHLYRNAMDISRKIKPSIPLIGDGGIPLKHEIEFEMSIT</sequence>
<dbReference type="STRING" id="29354.IO98_09375"/>
<dbReference type="AlphaFoldDB" id="A0A084JMI7"/>
<dbReference type="Pfam" id="PF00583">
    <property type="entry name" value="Acetyltransf_1"/>
    <property type="match status" value="1"/>
</dbReference>
<organism evidence="2 3">
    <name type="scientific">Lacrimispora celerecrescens</name>
    <dbReference type="NCBI Taxonomy" id="29354"/>
    <lineage>
        <taxon>Bacteria</taxon>
        <taxon>Bacillati</taxon>
        <taxon>Bacillota</taxon>
        <taxon>Clostridia</taxon>
        <taxon>Lachnospirales</taxon>
        <taxon>Lachnospiraceae</taxon>
        <taxon>Lacrimispora</taxon>
    </lineage>
</organism>
<evidence type="ECO:0000259" key="1">
    <source>
        <dbReference type="PROSITE" id="PS51186"/>
    </source>
</evidence>
<dbReference type="InterPro" id="IPR000182">
    <property type="entry name" value="GNAT_dom"/>
</dbReference>
<protein>
    <submittedName>
        <fullName evidence="2">Acetyltransferase</fullName>
    </submittedName>
</protein>
<name>A0A084JMI7_9FIRM</name>
<keyword evidence="3" id="KW-1185">Reference proteome</keyword>
<dbReference type="CDD" id="cd04301">
    <property type="entry name" value="NAT_SF"/>
    <property type="match status" value="1"/>
</dbReference>
<dbReference type="EMBL" id="JPME01000012">
    <property type="protein sequence ID" value="KEZ90171.1"/>
    <property type="molecule type" value="Genomic_DNA"/>
</dbReference>
<dbReference type="InterPro" id="IPR016181">
    <property type="entry name" value="Acyl_CoA_acyltransferase"/>
</dbReference>
<feature type="domain" description="N-acetyltransferase" evidence="1">
    <location>
        <begin position="1"/>
        <end position="142"/>
    </location>
</feature>
<dbReference type="PROSITE" id="PS51186">
    <property type="entry name" value="GNAT"/>
    <property type="match status" value="1"/>
</dbReference>
<dbReference type="GO" id="GO:0016747">
    <property type="term" value="F:acyltransferase activity, transferring groups other than amino-acyl groups"/>
    <property type="evidence" value="ECO:0007669"/>
    <property type="project" value="InterPro"/>
</dbReference>
<accession>A0A084JMI7</accession>